<dbReference type="Proteomes" id="UP000054854">
    <property type="component" value="Unassembled WGS sequence"/>
</dbReference>
<organism evidence="3 5">
    <name type="scientific">Legionella cincinnatiensis</name>
    <dbReference type="NCBI Taxonomy" id="28085"/>
    <lineage>
        <taxon>Bacteria</taxon>
        <taxon>Pseudomonadati</taxon>
        <taxon>Pseudomonadota</taxon>
        <taxon>Gammaproteobacteria</taxon>
        <taxon>Legionellales</taxon>
        <taxon>Legionellaceae</taxon>
        <taxon>Legionella</taxon>
    </lineage>
</organism>
<dbReference type="PANTHER" id="PTHR39426">
    <property type="entry name" value="HOMOLOGY TO DEATH-ON-CURING PROTEIN OF PHAGE P1"/>
    <property type="match status" value="1"/>
</dbReference>
<evidence type="ECO:0000313" key="2">
    <source>
        <dbReference type="EMBL" id="KTC93380.1"/>
    </source>
</evidence>
<evidence type="ECO:0000313" key="3">
    <source>
        <dbReference type="EMBL" id="STX36618.1"/>
    </source>
</evidence>
<dbReference type="InterPro" id="IPR003812">
    <property type="entry name" value="Fido"/>
</dbReference>
<dbReference type="InterPro" id="IPR006440">
    <property type="entry name" value="Doc"/>
</dbReference>
<dbReference type="Gene3D" id="1.20.120.1870">
    <property type="entry name" value="Fic/DOC protein, Fido domain"/>
    <property type="match status" value="1"/>
</dbReference>
<evidence type="ECO:0000313" key="5">
    <source>
        <dbReference type="Proteomes" id="UP000255316"/>
    </source>
</evidence>
<dbReference type="STRING" id="28085.Lcin_0418"/>
<evidence type="ECO:0000259" key="1">
    <source>
        <dbReference type="PROSITE" id="PS51459"/>
    </source>
</evidence>
<dbReference type="EMBL" id="UGNX01000001">
    <property type="protein sequence ID" value="STX36618.1"/>
    <property type="molecule type" value="Genomic_DNA"/>
</dbReference>
<accession>A0A378IN01</accession>
<dbReference type="OrthoDB" id="9802752at2"/>
<dbReference type="RefSeq" id="WP_058463654.1">
    <property type="nucleotide sequence ID" value="NZ_CAAAHQ010000047.1"/>
</dbReference>
<dbReference type="Proteomes" id="UP000255316">
    <property type="component" value="Unassembled WGS sequence"/>
</dbReference>
<dbReference type="GO" id="GO:0016301">
    <property type="term" value="F:kinase activity"/>
    <property type="evidence" value="ECO:0007669"/>
    <property type="project" value="InterPro"/>
</dbReference>
<sequence length="157" mass="18014">MNNEAELPFFYFDTQHAIDVHDWLVEHTGGLHGVKHIGHLESPLMHIQNDHYYPTIEHKLTHLVFAINKHHAFNDVNKRSSIALGAYFLELNGYDYAVTRFVKEMENIAVWVADNVINKELLFEIISSLIYEDDYSESLKLSIVSAVMGVSNDIGEQ</sequence>
<dbReference type="Pfam" id="PF02661">
    <property type="entry name" value="Fic"/>
    <property type="match status" value="1"/>
</dbReference>
<keyword evidence="4" id="KW-1185">Reference proteome</keyword>
<dbReference type="PANTHER" id="PTHR39426:SF1">
    <property type="entry name" value="HOMOLOGY TO DEATH-ON-CURING PROTEIN OF PHAGE P1"/>
    <property type="match status" value="1"/>
</dbReference>
<protein>
    <submittedName>
        <fullName evidence="3">Prophage maintenance system killer protein</fullName>
    </submittedName>
</protein>
<reference evidence="3 5" key="2">
    <citation type="submission" date="2018-06" db="EMBL/GenBank/DDBJ databases">
        <authorList>
            <consortium name="Pathogen Informatics"/>
            <person name="Doyle S."/>
        </authorList>
    </citation>
    <scope>NUCLEOTIDE SEQUENCE [LARGE SCALE GENOMIC DNA]</scope>
    <source>
        <strain evidence="3 5">NCTC12438</strain>
    </source>
</reference>
<reference evidence="2 4" key="1">
    <citation type="submission" date="2015-11" db="EMBL/GenBank/DDBJ databases">
        <title>Genomic analysis of 38 Legionella species identifies large and diverse effector repertoires.</title>
        <authorList>
            <person name="Burstein D."/>
            <person name="Amaro F."/>
            <person name="Zusman T."/>
            <person name="Lifshitz Z."/>
            <person name="Cohen O."/>
            <person name="Gilbert J.A."/>
            <person name="Pupko T."/>
            <person name="Shuman H.A."/>
            <person name="Segal G."/>
        </authorList>
    </citation>
    <scope>NUCLEOTIDE SEQUENCE [LARGE SCALE GENOMIC DNA]</scope>
    <source>
        <strain evidence="2 4">CDC#72-OH-14</strain>
    </source>
</reference>
<dbReference type="EMBL" id="LNXX01000005">
    <property type="protein sequence ID" value="KTC93380.1"/>
    <property type="molecule type" value="Genomic_DNA"/>
</dbReference>
<name>A0A378IN01_9GAMM</name>
<dbReference type="InterPro" id="IPR053737">
    <property type="entry name" value="Type_II_TA_Toxin"/>
</dbReference>
<feature type="domain" description="Fido" evidence="1">
    <location>
        <begin position="12"/>
        <end position="132"/>
    </location>
</feature>
<gene>
    <name evidence="2" type="ORF">Lcin_0418</name>
    <name evidence="3" type="ORF">NCTC12438_03251</name>
</gene>
<dbReference type="AlphaFoldDB" id="A0A378IN01"/>
<dbReference type="PROSITE" id="PS51459">
    <property type="entry name" value="FIDO"/>
    <property type="match status" value="1"/>
</dbReference>
<proteinExistence type="predicted"/>
<evidence type="ECO:0000313" key="4">
    <source>
        <dbReference type="Proteomes" id="UP000054854"/>
    </source>
</evidence>
<dbReference type="NCBIfam" id="TIGR01550">
    <property type="entry name" value="DOC_P1"/>
    <property type="match status" value="1"/>
</dbReference>